<sequence>MSAPDETMAEIVAAVELGRGGAPAEARQRLTDLWERVGPDGDPLHRVTIAHFLADLQDDVRAELRWDERALAAAGDLTDERAQEYDTALRVRGMLPSLHLNLADCLRRLGDAPGARQHLARAEASVDELADDGYGRLVRTGLWHVQEALEAGSTEPLPSAP</sequence>
<accession>A0A1H3BHL0</accession>
<protein>
    <recommendedName>
        <fullName evidence="3">Tetratricopeptide repeat-containing protein</fullName>
    </recommendedName>
</protein>
<dbReference type="RefSeq" id="WP_091150924.1">
    <property type="nucleotide sequence ID" value="NZ_FNOT01000001.1"/>
</dbReference>
<keyword evidence="2" id="KW-1185">Reference proteome</keyword>
<dbReference type="Gene3D" id="1.25.40.10">
    <property type="entry name" value="Tetratricopeptide repeat domain"/>
    <property type="match status" value="1"/>
</dbReference>
<organism evidence="1 2">
    <name type="scientific">Geodermatophilus africanus</name>
    <dbReference type="NCBI Taxonomy" id="1137993"/>
    <lineage>
        <taxon>Bacteria</taxon>
        <taxon>Bacillati</taxon>
        <taxon>Actinomycetota</taxon>
        <taxon>Actinomycetes</taxon>
        <taxon>Geodermatophilales</taxon>
        <taxon>Geodermatophilaceae</taxon>
        <taxon>Geodermatophilus</taxon>
    </lineage>
</organism>
<dbReference type="InterPro" id="IPR011990">
    <property type="entry name" value="TPR-like_helical_dom_sf"/>
</dbReference>
<dbReference type="Proteomes" id="UP000198921">
    <property type="component" value="Unassembled WGS sequence"/>
</dbReference>
<dbReference type="EMBL" id="FNOT01000001">
    <property type="protein sequence ID" value="SDX41208.1"/>
    <property type="molecule type" value="Genomic_DNA"/>
</dbReference>
<dbReference type="STRING" id="1137993.SAMN05660209_00435"/>
<dbReference type="AlphaFoldDB" id="A0A1H3BHL0"/>
<evidence type="ECO:0000313" key="1">
    <source>
        <dbReference type="EMBL" id="SDX41208.1"/>
    </source>
</evidence>
<proteinExistence type="predicted"/>
<evidence type="ECO:0000313" key="2">
    <source>
        <dbReference type="Proteomes" id="UP000198921"/>
    </source>
</evidence>
<evidence type="ECO:0008006" key="3">
    <source>
        <dbReference type="Google" id="ProtNLM"/>
    </source>
</evidence>
<name>A0A1H3BHL0_9ACTN</name>
<reference evidence="2" key="1">
    <citation type="submission" date="2016-10" db="EMBL/GenBank/DDBJ databases">
        <authorList>
            <person name="Varghese N."/>
            <person name="Submissions S."/>
        </authorList>
    </citation>
    <scope>NUCLEOTIDE SEQUENCE [LARGE SCALE GENOMIC DNA]</scope>
    <source>
        <strain evidence="2">DSM 45422</strain>
    </source>
</reference>
<gene>
    <name evidence="1" type="ORF">SAMN05660209_00435</name>
</gene>
<dbReference type="OrthoDB" id="8450665at2"/>